<gene>
    <name evidence="2" type="primary">nrtS</name>
    <name evidence="2" type="ORF">JF922_25045</name>
</gene>
<evidence type="ECO:0000313" key="2">
    <source>
        <dbReference type="EMBL" id="MBJ7601326.1"/>
    </source>
</evidence>
<comment type="caution">
    <text evidence="2">The sequence shown here is derived from an EMBL/GenBank/DDBJ whole genome shotgun (WGS) entry which is preliminary data.</text>
</comment>
<dbReference type="EMBL" id="JAEKNR010000242">
    <property type="protein sequence ID" value="MBJ7601326.1"/>
    <property type="molecule type" value="Genomic_DNA"/>
</dbReference>
<dbReference type="Proteomes" id="UP000612893">
    <property type="component" value="Unassembled WGS sequence"/>
</dbReference>
<keyword evidence="1" id="KW-0472">Membrane</keyword>
<evidence type="ECO:0000313" key="3">
    <source>
        <dbReference type="Proteomes" id="UP000612893"/>
    </source>
</evidence>
<dbReference type="AlphaFoldDB" id="A0A934NAC7"/>
<feature type="transmembrane region" description="Helical" evidence="1">
    <location>
        <begin position="30"/>
        <end position="48"/>
    </location>
</feature>
<keyword evidence="1" id="KW-0812">Transmembrane</keyword>
<reference evidence="2" key="1">
    <citation type="submission" date="2020-10" db="EMBL/GenBank/DDBJ databases">
        <title>Ca. Dormibacterota MAGs.</title>
        <authorList>
            <person name="Montgomery K."/>
        </authorList>
    </citation>
    <scope>NUCLEOTIDE SEQUENCE [LARGE SCALE GENOMIC DNA]</scope>
    <source>
        <strain evidence="2">SC8812_S17_10</strain>
    </source>
</reference>
<dbReference type="InterPro" id="IPR047700">
    <property type="entry name" value="NrtS-like"/>
</dbReference>
<dbReference type="RefSeq" id="WP_338205528.1">
    <property type="nucleotide sequence ID" value="NZ_JAEKNR010000242.1"/>
</dbReference>
<organism evidence="2 3">
    <name type="scientific">Candidatus Nephthysia bennettiae</name>
    <dbReference type="NCBI Taxonomy" id="3127016"/>
    <lineage>
        <taxon>Bacteria</taxon>
        <taxon>Bacillati</taxon>
        <taxon>Candidatus Dormiibacterota</taxon>
        <taxon>Candidatus Dormibacteria</taxon>
        <taxon>Candidatus Dormibacterales</taxon>
        <taxon>Candidatus Dormibacteraceae</taxon>
        <taxon>Candidatus Nephthysia</taxon>
    </lineage>
</organism>
<keyword evidence="1" id="KW-1133">Transmembrane helix</keyword>
<evidence type="ECO:0000256" key="1">
    <source>
        <dbReference type="SAM" id="Phobius"/>
    </source>
</evidence>
<accession>A0A934NAC7</accession>
<dbReference type="NCBIfam" id="NF038050">
    <property type="entry name" value="NrtS"/>
    <property type="match status" value="1"/>
</dbReference>
<protein>
    <submittedName>
        <fullName evidence="2">Nitrate/nitrite transporter NrtS</fullName>
    </submittedName>
</protein>
<proteinExistence type="predicted"/>
<feature type="transmembrane region" description="Helical" evidence="1">
    <location>
        <begin position="60"/>
        <end position="80"/>
    </location>
</feature>
<keyword evidence="3" id="KW-1185">Reference proteome</keyword>
<name>A0A934NAC7_9BACT</name>
<sequence>MIVAGPIERVTWRRWQEVPRLCLSARSLRSTLAVALVVGTVLFAINQLDVVVAGRAIGRLWLKVGLTYVVPFLVANYGLLVGAHRANPDRGQDRAAPA</sequence>